<evidence type="ECO:0000313" key="1">
    <source>
        <dbReference type="EMBL" id="CAG8434812.1"/>
    </source>
</evidence>
<evidence type="ECO:0000313" key="2">
    <source>
        <dbReference type="Proteomes" id="UP000789860"/>
    </source>
</evidence>
<reference evidence="1" key="1">
    <citation type="submission" date="2021-06" db="EMBL/GenBank/DDBJ databases">
        <authorList>
            <person name="Kallberg Y."/>
            <person name="Tangrot J."/>
            <person name="Rosling A."/>
        </authorList>
    </citation>
    <scope>NUCLEOTIDE SEQUENCE</scope>
    <source>
        <strain evidence="1">AU212A</strain>
    </source>
</reference>
<accession>A0ACA9JU17</accession>
<organism evidence="1 2">
    <name type="scientific">Scutellospora calospora</name>
    <dbReference type="NCBI Taxonomy" id="85575"/>
    <lineage>
        <taxon>Eukaryota</taxon>
        <taxon>Fungi</taxon>
        <taxon>Fungi incertae sedis</taxon>
        <taxon>Mucoromycota</taxon>
        <taxon>Glomeromycotina</taxon>
        <taxon>Glomeromycetes</taxon>
        <taxon>Diversisporales</taxon>
        <taxon>Gigasporaceae</taxon>
        <taxon>Scutellospora</taxon>
    </lineage>
</organism>
<dbReference type="EMBL" id="CAJVPM010000036">
    <property type="protein sequence ID" value="CAG8434812.1"/>
    <property type="molecule type" value="Genomic_DNA"/>
</dbReference>
<gene>
    <name evidence="1" type="ORF">SCALOS_LOCUS124</name>
</gene>
<sequence length="46" mass="5643">QAKIELEEIERKRGELREEQVKIQINQTKNKGKEKMVYEEDKIKRK</sequence>
<name>A0ACA9JU17_9GLOM</name>
<protein>
    <submittedName>
        <fullName evidence="1">4195_t:CDS:1</fullName>
    </submittedName>
</protein>
<proteinExistence type="predicted"/>
<dbReference type="Proteomes" id="UP000789860">
    <property type="component" value="Unassembled WGS sequence"/>
</dbReference>
<comment type="caution">
    <text evidence="1">The sequence shown here is derived from an EMBL/GenBank/DDBJ whole genome shotgun (WGS) entry which is preliminary data.</text>
</comment>
<feature type="non-terminal residue" evidence="1">
    <location>
        <position position="1"/>
    </location>
</feature>
<keyword evidence="2" id="KW-1185">Reference proteome</keyword>